<dbReference type="AlphaFoldDB" id="X1PF39"/>
<reference evidence="1" key="1">
    <citation type="journal article" date="2014" name="Front. Microbiol.">
        <title>High frequency of phylogenetically diverse reductive dehalogenase-homologous genes in deep subseafloor sedimentary metagenomes.</title>
        <authorList>
            <person name="Kawai M."/>
            <person name="Futagami T."/>
            <person name="Toyoda A."/>
            <person name="Takaki Y."/>
            <person name="Nishi S."/>
            <person name="Hori S."/>
            <person name="Arai W."/>
            <person name="Tsubouchi T."/>
            <person name="Morono Y."/>
            <person name="Uchiyama I."/>
            <person name="Ito T."/>
            <person name="Fujiyama A."/>
            <person name="Inagaki F."/>
            <person name="Takami H."/>
        </authorList>
    </citation>
    <scope>NUCLEOTIDE SEQUENCE</scope>
    <source>
        <strain evidence="1">Expedition CK06-06</strain>
    </source>
</reference>
<sequence>KPHVLDLSAIVPDGAKAVLFSIYATATEVGKLAGFRRHGNTYFYNASNSLTLIAGISTQYDMVCPISSDRKLDYQFGITTWIEIVFIVKGWWL</sequence>
<protein>
    <submittedName>
        <fullName evidence="1">Uncharacterized protein</fullName>
    </submittedName>
</protein>
<organism evidence="1">
    <name type="scientific">marine sediment metagenome</name>
    <dbReference type="NCBI Taxonomy" id="412755"/>
    <lineage>
        <taxon>unclassified sequences</taxon>
        <taxon>metagenomes</taxon>
        <taxon>ecological metagenomes</taxon>
    </lineage>
</organism>
<evidence type="ECO:0000313" key="1">
    <source>
        <dbReference type="EMBL" id="GAI41096.1"/>
    </source>
</evidence>
<feature type="non-terminal residue" evidence="1">
    <location>
        <position position="1"/>
    </location>
</feature>
<dbReference type="EMBL" id="BARV01033062">
    <property type="protein sequence ID" value="GAI41096.1"/>
    <property type="molecule type" value="Genomic_DNA"/>
</dbReference>
<proteinExistence type="predicted"/>
<comment type="caution">
    <text evidence="1">The sequence shown here is derived from an EMBL/GenBank/DDBJ whole genome shotgun (WGS) entry which is preliminary data.</text>
</comment>
<name>X1PF39_9ZZZZ</name>
<gene>
    <name evidence="1" type="ORF">S06H3_52034</name>
</gene>
<accession>X1PF39</accession>